<organism evidence="1 2">
    <name type="scientific">Eretmocerus hayati</name>
    <dbReference type="NCBI Taxonomy" id="131215"/>
    <lineage>
        <taxon>Eukaryota</taxon>
        <taxon>Metazoa</taxon>
        <taxon>Ecdysozoa</taxon>
        <taxon>Arthropoda</taxon>
        <taxon>Hexapoda</taxon>
        <taxon>Insecta</taxon>
        <taxon>Pterygota</taxon>
        <taxon>Neoptera</taxon>
        <taxon>Endopterygota</taxon>
        <taxon>Hymenoptera</taxon>
        <taxon>Apocrita</taxon>
        <taxon>Proctotrupomorpha</taxon>
        <taxon>Chalcidoidea</taxon>
        <taxon>Aphelinidae</taxon>
        <taxon>Aphelininae</taxon>
        <taxon>Eretmocerus</taxon>
    </lineage>
</organism>
<keyword evidence="2" id="KW-1185">Reference proteome</keyword>
<sequence>MFPTDPHYNDTFFPYGIGQLTNAGKRRMFEFGMLLRERYSSQLGSYYNHSLVMARSTDYERTKMSLQLVLASLYPPQKEQIWNPQLNWQPIPTVYVPRNQDSLLNALDCEEFIDEEEKVHHLPEVSSKIEQFRDFMNQLSELTGKNISKPINMYRIYHLLISEAAMNLTLPSWAKEMFPNGILYNGTILAYEIMNYNEQLKKLNGGRFLYTVMNTMKDIEKNASDENLRVHLYSGHENNVAAVLQALDVYEPHVPEYSSSVIIEVHELNSELYIKVLHYRGIPSVFDIKQVPGCEELCPFNKFTKLLEGSIPSDNELNCTMNF</sequence>
<gene>
    <name evidence="1" type="ORF">QAD02_006457</name>
</gene>
<proteinExistence type="predicted"/>
<accession>A0ACC2N0X6</accession>
<dbReference type="Proteomes" id="UP001239111">
    <property type="component" value="Chromosome 4"/>
</dbReference>
<protein>
    <submittedName>
        <fullName evidence="1">Uncharacterized protein</fullName>
    </submittedName>
</protein>
<dbReference type="EMBL" id="CM056744">
    <property type="protein sequence ID" value="KAJ8664795.1"/>
    <property type="molecule type" value="Genomic_DNA"/>
</dbReference>
<evidence type="ECO:0000313" key="1">
    <source>
        <dbReference type="EMBL" id="KAJ8664795.1"/>
    </source>
</evidence>
<name>A0ACC2N0X6_9HYME</name>
<reference evidence="1" key="1">
    <citation type="submission" date="2023-04" db="EMBL/GenBank/DDBJ databases">
        <title>A chromosome-level genome assembly of the parasitoid wasp Eretmocerus hayati.</title>
        <authorList>
            <person name="Zhong Y."/>
            <person name="Liu S."/>
            <person name="Liu Y."/>
        </authorList>
    </citation>
    <scope>NUCLEOTIDE SEQUENCE</scope>
    <source>
        <strain evidence="1">ZJU_SS_LIU_2023</strain>
    </source>
</reference>
<evidence type="ECO:0000313" key="2">
    <source>
        <dbReference type="Proteomes" id="UP001239111"/>
    </source>
</evidence>
<comment type="caution">
    <text evidence="1">The sequence shown here is derived from an EMBL/GenBank/DDBJ whole genome shotgun (WGS) entry which is preliminary data.</text>
</comment>